<organism evidence="4 5">
    <name type="scientific">Rhynchospora breviuscula</name>
    <dbReference type="NCBI Taxonomy" id="2022672"/>
    <lineage>
        <taxon>Eukaryota</taxon>
        <taxon>Viridiplantae</taxon>
        <taxon>Streptophyta</taxon>
        <taxon>Embryophyta</taxon>
        <taxon>Tracheophyta</taxon>
        <taxon>Spermatophyta</taxon>
        <taxon>Magnoliopsida</taxon>
        <taxon>Liliopsida</taxon>
        <taxon>Poales</taxon>
        <taxon>Cyperaceae</taxon>
        <taxon>Cyperoideae</taxon>
        <taxon>Rhynchosporeae</taxon>
        <taxon>Rhynchospora</taxon>
    </lineage>
</organism>
<comment type="similarity">
    <text evidence="1">Belongs to the helicase family. RecQ subfamily.</text>
</comment>
<dbReference type="EMBL" id="JAMQYH010000002">
    <property type="protein sequence ID" value="KAJ1698666.1"/>
    <property type="molecule type" value="Genomic_DNA"/>
</dbReference>
<protein>
    <recommendedName>
        <fullName evidence="3">ATP-dependent DNA helicase RecQ zinc-binding domain-containing protein</fullName>
    </recommendedName>
</protein>
<dbReference type="PANTHER" id="PTHR13710:SF155">
    <property type="entry name" value="ATP-DEPENDENT DNA HELICASE Q-LIKE 3"/>
    <property type="match status" value="1"/>
</dbReference>
<dbReference type="Proteomes" id="UP001151287">
    <property type="component" value="Unassembled WGS sequence"/>
</dbReference>
<dbReference type="PANTHER" id="PTHR13710">
    <property type="entry name" value="DNA HELICASE RECQ FAMILY MEMBER"/>
    <property type="match status" value="1"/>
</dbReference>
<feature type="compositionally biased region" description="Basic and acidic residues" evidence="2">
    <location>
        <begin position="385"/>
        <end position="399"/>
    </location>
</feature>
<dbReference type="AlphaFoldDB" id="A0A9Q0HU91"/>
<evidence type="ECO:0000313" key="5">
    <source>
        <dbReference type="Proteomes" id="UP001151287"/>
    </source>
</evidence>
<dbReference type="InterPro" id="IPR032284">
    <property type="entry name" value="RecQ_Zn-bd"/>
</dbReference>
<dbReference type="GO" id="GO:0005694">
    <property type="term" value="C:chromosome"/>
    <property type="evidence" value="ECO:0007669"/>
    <property type="project" value="TreeGrafter"/>
</dbReference>
<name>A0A9Q0HU91_9POAL</name>
<feature type="region of interest" description="Disordered" evidence="2">
    <location>
        <begin position="359"/>
        <end position="405"/>
    </location>
</feature>
<dbReference type="GO" id="GO:0009378">
    <property type="term" value="F:four-way junction helicase activity"/>
    <property type="evidence" value="ECO:0007669"/>
    <property type="project" value="TreeGrafter"/>
</dbReference>
<dbReference type="GO" id="GO:0000724">
    <property type="term" value="P:double-strand break repair via homologous recombination"/>
    <property type="evidence" value="ECO:0007669"/>
    <property type="project" value="TreeGrafter"/>
</dbReference>
<dbReference type="OrthoDB" id="10261556at2759"/>
<dbReference type="GO" id="GO:0005737">
    <property type="term" value="C:cytoplasm"/>
    <property type="evidence" value="ECO:0007669"/>
    <property type="project" value="TreeGrafter"/>
</dbReference>
<sequence length="405" mass="45746">MPKSMESFYQESGRAGRDQLPSKSVLYYGLDDRRRMEFIIRNCGNKKTKSQLESHELVEKGVNDLNQIVEYCEGSGCRRKKILESFGEHVSISLCQKTCDACKHPNLVSARLEELHHIPNNRNKGPQPVFITSSFAATTGRDTEFWNREDDSSFFGEEISDSDDAKEVTSDANVPTISSKAGLDERLKVLERAEEAYLRNTGTKKLVGGLPENKVISEVLRDTCKRRLSTALNEAKRRLGDLLFNLEQSASFLETECFKKYEKVGKTFYNSQIAAIVRWLSSSTYQQIHDRLQTNFREAAIHQEKVSISSDMVSNLVADAAEKSPEISCKETKEVNVQTEPLVQTEKIILPPIPSFSQFVSQKGKEKAGSSSKPRSHHSTSTGKRILESRKESNKETEHKKIKSQ</sequence>
<evidence type="ECO:0000256" key="2">
    <source>
        <dbReference type="SAM" id="MobiDB-lite"/>
    </source>
</evidence>
<proteinExistence type="inferred from homology"/>
<keyword evidence="5" id="KW-1185">Reference proteome</keyword>
<feature type="domain" description="ATP-dependent DNA helicase RecQ zinc-binding" evidence="3">
    <location>
        <begin position="31"/>
        <end position="103"/>
    </location>
</feature>
<dbReference type="Pfam" id="PF16124">
    <property type="entry name" value="RecQ_Zn_bind"/>
    <property type="match status" value="1"/>
</dbReference>
<evidence type="ECO:0000256" key="1">
    <source>
        <dbReference type="ARBA" id="ARBA00005446"/>
    </source>
</evidence>
<dbReference type="SUPFAM" id="SSF52540">
    <property type="entry name" value="P-loop containing nucleoside triphosphate hydrolases"/>
    <property type="match status" value="1"/>
</dbReference>
<evidence type="ECO:0000313" key="4">
    <source>
        <dbReference type="EMBL" id="KAJ1698666.1"/>
    </source>
</evidence>
<gene>
    <name evidence="4" type="ORF">LUZ63_007178</name>
</gene>
<reference evidence="4" key="1">
    <citation type="journal article" date="2022" name="Cell">
        <title>Repeat-based holocentromeres influence genome architecture and karyotype evolution.</title>
        <authorList>
            <person name="Hofstatter P.G."/>
            <person name="Thangavel G."/>
            <person name="Lux T."/>
            <person name="Neumann P."/>
            <person name="Vondrak T."/>
            <person name="Novak P."/>
            <person name="Zhang M."/>
            <person name="Costa L."/>
            <person name="Castellani M."/>
            <person name="Scott A."/>
            <person name="Toegelov H."/>
            <person name="Fuchs J."/>
            <person name="Mata-Sucre Y."/>
            <person name="Dias Y."/>
            <person name="Vanzela A.L.L."/>
            <person name="Huettel B."/>
            <person name="Almeida C.C.S."/>
            <person name="Simkova H."/>
            <person name="Souza G."/>
            <person name="Pedrosa-Harand A."/>
            <person name="Macas J."/>
            <person name="Mayer K.F.X."/>
            <person name="Houben A."/>
            <person name="Marques A."/>
        </authorList>
    </citation>
    <scope>NUCLEOTIDE SEQUENCE</scope>
    <source>
        <strain evidence="4">RhyBre1mFocal</strain>
    </source>
</reference>
<dbReference type="Gene3D" id="3.40.50.300">
    <property type="entry name" value="P-loop containing nucleotide triphosphate hydrolases"/>
    <property type="match status" value="1"/>
</dbReference>
<accession>A0A9Q0HU91</accession>
<dbReference type="GO" id="GO:0043138">
    <property type="term" value="F:3'-5' DNA helicase activity"/>
    <property type="evidence" value="ECO:0007669"/>
    <property type="project" value="TreeGrafter"/>
</dbReference>
<comment type="caution">
    <text evidence="4">The sequence shown here is derived from an EMBL/GenBank/DDBJ whole genome shotgun (WGS) entry which is preliminary data.</text>
</comment>
<dbReference type="InterPro" id="IPR027417">
    <property type="entry name" value="P-loop_NTPase"/>
</dbReference>
<evidence type="ECO:0000259" key="3">
    <source>
        <dbReference type="Pfam" id="PF16124"/>
    </source>
</evidence>